<dbReference type="Proteomes" id="UP000679179">
    <property type="component" value="Unassembled WGS sequence"/>
</dbReference>
<reference evidence="2" key="1">
    <citation type="submission" date="2021-03" db="EMBL/GenBank/DDBJ databases">
        <title>Taxonomic study of Clostridium polyendosporum from meadow-gley soil under rice.</title>
        <authorList>
            <person name="Kobayashi H."/>
            <person name="Tanizawa Y."/>
            <person name="Yagura M."/>
        </authorList>
    </citation>
    <scope>NUCLEOTIDE SEQUENCE</scope>
    <source>
        <strain evidence="2">JCM 30710</strain>
    </source>
</reference>
<feature type="transmembrane region" description="Helical" evidence="1">
    <location>
        <begin position="191"/>
        <end position="216"/>
    </location>
</feature>
<proteinExistence type="predicted"/>
<name>A0A919S0P4_9CLOT</name>
<feature type="transmembrane region" description="Helical" evidence="1">
    <location>
        <begin position="118"/>
        <end position="140"/>
    </location>
</feature>
<dbReference type="EMBL" id="BOPZ01000025">
    <property type="protein sequence ID" value="GIM29967.1"/>
    <property type="molecule type" value="Genomic_DNA"/>
</dbReference>
<evidence type="ECO:0000313" key="2">
    <source>
        <dbReference type="EMBL" id="GIM29967.1"/>
    </source>
</evidence>
<feature type="transmembrane region" description="Helical" evidence="1">
    <location>
        <begin position="152"/>
        <end position="171"/>
    </location>
</feature>
<dbReference type="AlphaFoldDB" id="A0A919S0P4"/>
<sequence length="282" mass="32115">MYASSTKVSNFERIFISLNAIVSGIVLTFLAVEGPLILNKLTYKTSPSSIYQIQGQDLINLILLSPLLIIGGMLLLFKKESYKYFLILTPLTVIYYVLSYTIGMEWSHPTYSGNSEKYAYYFLYLLISSLLILFYTLPAFRGVTMNFKKRNLAVYSIICIVFSLMFASMWLKEVNEVVVNGISKTYNDAPTVFWVIRYFDLGFSIPLMLLSTYLLWTRPHSSFSIQMLSYGFFITMITAVIAMGICMLINGDPLATIQQLLFFCALGIIVYSGFIFILRSVK</sequence>
<comment type="caution">
    <text evidence="2">The sequence shown here is derived from an EMBL/GenBank/DDBJ whole genome shotgun (WGS) entry which is preliminary data.</text>
</comment>
<feature type="transmembrane region" description="Helical" evidence="1">
    <location>
        <begin position="84"/>
        <end position="103"/>
    </location>
</feature>
<feature type="transmembrane region" description="Helical" evidence="1">
    <location>
        <begin position="14"/>
        <end position="38"/>
    </location>
</feature>
<dbReference type="RefSeq" id="WP_212904651.1">
    <property type="nucleotide sequence ID" value="NZ_BOPZ01000025.1"/>
</dbReference>
<feature type="transmembrane region" description="Helical" evidence="1">
    <location>
        <begin position="58"/>
        <end position="77"/>
    </location>
</feature>
<feature type="transmembrane region" description="Helical" evidence="1">
    <location>
        <begin position="257"/>
        <end position="278"/>
    </location>
</feature>
<keyword evidence="1" id="KW-0812">Transmembrane</keyword>
<keyword evidence="1" id="KW-0472">Membrane</keyword>
<evidence type="ECO:0000313" key="3">
    <source>
        <dbReference type="Proteomes" id="UP000679179"/>
    </source>
</evidence>
<accession>A0A919S0P4</accession>
<evidence type="ECO:0000256" key="1">
    <source>
        <dbReference type="SAM" id="Phobius"/>
    </source>
</evidence>
<gene>
    <name evidence="2" type="ORF">CPJCM30710_26330</name>
</gene>
<keyword evidence="3" id="KW-1185">Reference proteome</keyword>
<keyword evidence="1" id="KW-1133">Transmembrane helix</keyword>
<organism evidence="2 3">
    <name type="scientific">Clostridium polyendosporum</name>
    <dbReference type="NCBI Taxonomy" id="69208"/>
    <lineage>
        <taxon>Bacteria</taxon>
        <taxon>Bacillati</taxon>
        <taxon>Bacillota</taxon>
        <taxon>Clostridia</taxon>
        <taxon>Eubacteriales</taxon>
        <taxon>Clostridiaceae</taxon>
        <taxon>Clostridium</taxon>
    </lineage>
</organism>
<protein>
    <submittedName>
        <fullName evidence="2">Uncharacterized protein</fullName>
    </submittedName>
</protein>
<feature type="transmembrane region" description="Helical" evidence="1">
    <location>
        <begin position="228"/>
        <end position="251"/>
    </location>
</feature>